<dbReference type="SMART" id="SM00702">
    <property type="entry name" value="P4Hc"/>
    <property type="match status" value="1"/>
</dbReference>
<dbReference type="EC" id="1.14.11.2" evidence="5"/>
<feature type="domain" description="Fe2OG dioxygenase" evidence="14">
    <location>
        <begin position="429"/>
        <end position="536"/>
    </location>
</feature>
<comment type="cofactor">
    <cofactor evidence="1">
        <name>L-ascorbate</name>
        <dbReference type="ChEBI" id="CHEBI:38290"/>
    </cofactor>
</comment>
<keyword evidence="12" id="KW-0325">Glycoprotein</keyword>
<dbReference type="InterPro" id="IPR059068">
    <property type="entry name" value="TPR_P4H"/>
</dbReference>
<organism evidence="15 16">
    <name type="scientific">Saccoglossus kowalevskii</name>
    <name type="common">Acorn worm</name>
    <dbReference type="NCBI Taxonomy" id="10224"/>
    <lineage>
        <taxon>Eukaryota</taxon>
        <taxon>Metazoa</taxon>
        <taxon>Hemichordata</taxon>
        <taxon>Enteropneusta</taxon>
        <taxon>Harrimaniidae</taxon>
        <taxon>Saccoglossus</taxon>
    </lineage>
</organism>
<evidence type="ECO:0000256" key="1">
    <source>
        <dbReference type="ARBA" id="ARBA00001961"/>
    </source>
</evidence>
<dbReference type="GeneID" id="100378458"/>
<evidence type="ECO:0000256" key="4">
    <source>
        <dbReference type="ARBA" id="ARBA00006511"/>
    </source>
</evidence>
<dbReference type="Gene3D" id="1.25.40.10">
    <property type="entry name" value="Tetratricopeptide repeat domain"/>
    <property type="match status" value="1"/>
</dbReference>
<keyword evidence="11" id="KW-0408">Iron</keyword>
<evidence type="ECO:0000256" key="11">
    <source>
        <dbReference type="ARBA" id="ARBA00023004"/>
    </source>
</evidence>
<sequence>MNAIVDAIATSLLVLSLVNTAQTDVFTAISHLEDSVRVEVELVSALRDYISAEERRLDKLRRFADESEELTNKALENVDDFLANPVNAFMLVKRLYIEWNEVINSTKSLINYGDLAINVSKHRANIPTESDLQGAAQALLRLQDVYKLRPSDIISGNIHGFQTRPLTWQDCFDLGKAAYRKRDHYHVDIWMNEALKKWKVNEERSEHRSDLSIVQVLDYLAFSHYRIVKPNTVFEYDGHIHSLVSWANYNTHQPGHARITRNVKNFQEEIEEKEESSRLILKDKPSVRPNSTYLDDRDAYEALCRGERRKPLDSSKVKCQYVTNGNYRLLLQPAKQEIMHHNPRVVLYHDVISDEEINEVIKLAKPKLRRSLVVTKGSSPSGTGSSDAEYRVSSGGWLEDWDGTVIAKLTRRISDISGLSTLTAPEYRHAEALQVVNYGLGGHYEPHFDHATIENSDVHLPGSRNRIATWMFYMSEVKAGGYTVFPEVDAFVPPVKNAAVFWYNLKASGESDDLTRHAGCPVLIGSKWVANKWIHEKGNELRRPCDLYPD</sequence>
<keyword evidence="9" id="KW-0223">Dioxygenase</keyword>
<dbReference type="InterPro" id="IPR011990">
    <property type="entry name" value="TPR-like_helical_dom_sf"/>
</dbReference>
<comment type="subcellular location">
    <subcellularLocation>
        <location evidence="3">Endoplasmic reticulum lumen</location>
    </subcellularLocation>
</comment>
<dbReference type="Proteomes" id="UP000694865">
    <property type="component" value="Unplaced"/>
</dbReference>
<dbReference type="PANTHER" id="PTHR10869:SF244">
    <property type="entry name" value="PROLYL 4-HYDROXYLASE SUBUNIT ALPHA-2"/>
    <property type="match status" value="1"/>
</dbReference>
<dbReference type="InterPro" id="IPR044862">
    <property type="entry name" value="Pro_4_hyd_alph_FE2OG_OXY"/>
</dbReference>
<keyword evidence="7" id="KW-0256">Endoplasmic reticulum</keyword>
<dbReference type="PROSITE" id="PS51471">
    <property type="entry name" value="FE2OG_OXY"/>
    <property type="match status" value="1"/>
</dbReference>
<evidence type="ECO:0000256" key="9">
    <source>
        <dbReference type="ARBA" id="ARBA00022964"/>
    </source>
</evidence>
<keyword evidence="10" id="KW-0560">Oxidoreductase</keyword>
<evidence type="ECO:0000313" key="16">
    <source>
        <dbReference type="RefSeq" id="XP_006813122.1"/>
    </source>
</evidence>
<proteinExistence type="inferred from homology"/>
<reference evidence="16" key="1">
    <citation type="submission" date="2025-08" db="UniProtKB">
        <authorList>
            <consortium name="RefSeq"/>
        </authorList>
    </citation>
    <scope>IDENTIFICATION</scope>
    <source>
        <tissue evidence="16">Testes</tissue>
    </source>
</reference>
<dbReference type="Gene3D" id="6.10.140.1460">
    <property type="match status" value="1"/>
</dbReference>
<dbReference type="InterPro" id="IPR045054">
    <property type="entry name" value="P4HA-like"/>
</dbReference>
<evidence type="ECO:0000259" key="14">
    <source>
        <dbReference type="PROSITE" id="PS51471"/>
    </source>
</evidence>
<gene>
    <name evidence="16" type="primary">LOC100378458</name>
</gene>
<evidence type="ECO:0000256" key="10">
    <source>
        <dbReference type="ARBA" id="ARBA00023002"/>
    </source>
</evidence>
<keyword evidence="15" id="KW-1185">Reference proteome</keyword>
<dbReference type="Gene3D" id="2.60.120.620">
    <property type="entry name" value="q2cbj1_9rhob like domain"/>
    <property type="match status" value="1"/>
</dbReference>
<dbReference type="Pfam" id="PF13640">
    <property type="entry name" value="2OG-FeII_Oxy_3"/>
    <property type="match status" value="1"/>
</dbReference>
<evidence type="ECO:0000256" key="3">
    <source>
        <dbReference type="ARBA" id="ARBA00004319"/>
    </source>
</evidence>
<evidence type="ECO:0000256" key="12">
    <source>
        <dbReference type="ARBA" id="ARBA00023180"/>
    </source>
</evidence>
<accession>A0ABM0LZD1</accession>
<dbReference type="InterPro" id="IPR006620">
    <property type="entry name" value="Pro_4_hyd_alph"/>
</dbReference>
<dbReference type="PANTHER" id="PTHR10869">
    <property type="entry name" value="PROLYL 4-HYDROXYLASE ALPHA SUBUNIT"/>
    <property type="match status" value="1"/>
</dbReference>
<protein>
    <recommendedName>
        <fullName evidence="5">procollagen-proline 4-dioxygenase</fullName>
        <ecNumber evidence="5">1.14.11.2</ecNumber>
    </recommendedName>
</protein>
<evidence type="ECO:0000256" key="2">
    <source>
        <dbReference type="ARBA" id="ARBA00002035"/>
    </source>
</evidence>
<keyword evidence="13" id="KW-0732">Signal</keyword>
<dbReference type="InterPro" id="IPR005123">
    <property type="entry name" value="Oxoglu/Fe-dep_dioxygenase_dom"/>
</dbReference>
<dbReference type="Pfam" id="PF23558">
    <property type="entry name" value="TPR_P4H"/>
    <property type="match status" value="1"/>
</dbReference>
<evidence type="ECO:0000256" key="8">
    <source>
        <dbReference type="ARBA" id="ARBA00022896"/>
    </source>
</evidence>
<name>A0ABM0LZD1_SACKO</name>
<evidence type="ECO:0000256" key="13">
    <source>
        <dbReference type="SAM" id="SignalP"/>
    </source>
</evidence>
<evidence type="ECO:0000313" key="15">
    <source>
        <dbReference type="Proteomes" id="UP000694865"/>
    </source>
</evidence>
<evidence type="ECO:0000256" key="7">
    <source>
        <dbReference type="ARBA" id="ARBA00022824"/>
    </source>
</evidence>
<evidence type="ECO:0000256" key="5">
    <source>
        <dbReference type="ARBA" id="ARBA00012269"/>
    </source>
</evidence>
<comment type="similarity">
    <text evidence="4">Belongs to the P4HA family.</text>
</comment>
<comment type="function">
    <text evidence="2">Catalyzes the post-translational formation of 4-hydroxyproline in -Xaa-Pro-Gly- sequences in collagens and other proteins.</text>
</comment>
<dbReference type="RefSeq" id="XP_006813122.1">
    <property type="nucleotide sequence ID" value="XM_006813059.1"/>
</dbReference>
<evidence type="ECO:0000256" key="6">
    <source>
        <dbReference type="ARBA" id="ARBA00022723"/>
    </source>
</evidence>
<dbReference type="Pfam" id="PF08336">
    <property type="entry name" value="P4Ha_N"/>
    <property type="match status" value="1"/>
</dbReference>
<keyword evidence="8" id="KW-0847">Vitamin C</keyword>
<keyword evidence="6" id="KW-0479">Metal-binding</keyword>
<dbReference type="InterPro" id="IPR013547">
    <property type="entry name" value="P4H_N"/>
</dbReference>
<feature type="chain" id="PRO_5047001261" description="procollagen-proline 4-dioxygenase" evidence="13">
    <location>
        <begin position="24"/>
        <end position="550"/>
    </location>
</feature>
<feature type="signal peptide" evidence="13">
    <location>
        <begin position="1"/>
        <end position="23"/>
    </location>
</feature>